<gene>
    <name evidence="2" type="ORF">AVDCRST_MAG66-1093</name>
</gene>
<organism evidence="2">
    <name type="scientific">uncultured Pseudonocardia sp</name>
    <dbReference type="NCBI Taxonomy" id="211455"/>
    <lineage>
        <taxon>Bacteria</taxon>
        <taxon>Bacillati</taxon>
        <taxon>Actinomycetota</taxon>
        <taxon>Actinomycetes</taxon>
        <taxon>Pseudonocardiales</taxon>
        <taxon>Pseudonocardiaceae</taxon>
        <taxon>Pseudonocardia</taxon>
        <taxon>environmental samples</taxon>
    </lineage>
</organism>
<name>A0A6J4NN14_9PSEU</name>
<proteinExistence type="predicted"/>
<dbReference type="EMBL" id="CADCUS010000144">
    <property type="protein sequence ID" value="CAA9392456.1"/>
    <property type="molecule type" value="Genomic_DNA"/>
</dbReference>
<feature type="compositionally biased region" description="Low complexity" evidence="1">
    <location>
        <begin position="45"/>
        <end position="63"/>
    </location>
</feature>
<feature type="non-terminal residue" evidence="2">
    <location>
        <position position="102"/>
    </location>
</feature>
<feature type="compositionally biased region" description="Basic residues" evidence="1">
    <location>
        <begin position="35"/>
        <end position="44"/>
    </location>
</feature>
<feature type="non-terminal residue" evidence="2">
    <location>
        <position position="1"/>
    </location>
</feature>
<evidence type="ECO:0000313" key="2">
    <source>
        <dbReference type="EMBL" id="CAA9392456.1"/>
    </source>
</evidence>
<dbReference type="AlphaFoldDB" id="A0A6J4NN14"/>
<feature type="region of interest" description="Disordered" evidence="1">
    <location>
        <begin position="27"/>
        <end position="102"/>
    </location>
</feature>
<reference evidence="2" key="1">
    <citation type="submission" date="2020-02" db="EMBL/GenBank/DDBJ databases">
        <authorList>
            <person name="Meier V. D."/>
        </authorList>
    </citation>
    <scope>NUCLEOTIDE SEQUENCE</scope>
    <source>
        <strain evidence="2">AVDCRST_MAG66</strain>
    </source>
</reference>
<accession>A0A6J4NN14</accession>
<evidence type="ECO:0000256" key="1">
    <source>
        <dbReference type="SAM" id="MobiDB-lite"/>
    </source>
</evidence>
<sequence length="102" mass="10720">WRTSPNTPSRTARRSCSSASTAAYCAGATSDGRRGGRARCRRSGCPRTSTSTTCATRATSSLRRPARRPRNSCAGWDTAPCARGDALPALHRPPGPGDRSGD</sequence>
<protein>
    <submittedName>
        <fullName evidence="2">Uncharacterized protein</fullName>
    </submittedName>
</protein>